<dbReference type="AlphaFoldDB" id="A0AAD5X3M1"/>
<evidence type="ECO:0000313" key="2">
    <source>
        <dbReference type="EMBL" id="KAJ3054819.1"/>
    </source>
</evidence>
<dbReference type="InterPro" id="IPR010541">
    <property type="entry name" value="Prp3_C"/>
</dbReference>
<dbReference type="PANTHER" id="PTHR15955:SF10">
    <property type="entry name" value="DUF1115 DOMAIN PROTEIN (AFU_ORTHOLOGUE AFUA_5G14750)"/>
    <property type="match status" value="1"/>
</dbReference>
<keyword evidence="3" id="KW-1185">Reference proteome</keyword>
<dbReference type="InterPro" id="IPR016135">
    <property type="entry name" value="UBQ-conjugating_enzyme/RWD"/>
</dbReference>
<name>A0AAD5X3M1_9FUNG</name>
<organism evidence="2 3">
    <name type="scientific">Rhizophlyctis rosea</name>
    <dbReference type="NCBI Taxonomy" id="64517"/>
    <lineage>
        <taxon>Eukaryota</taxon>
        <taxon>Fungi</taxon>
        <taxon>Fungi incertae sedis</taxon>
        <taxon>Chytridiomycota</taxon>
        <taxon>Chytridiomycota incertae sedis</taxon>
        <taxon>Chytridiomycetes</taxon>
        <taxon>Rhizophlyctidales</taxon>
        <taxon>Rhizophlyctidaceae</taxon>
        <taxon>Rhizophlyctis</taxon>
    </lineage>
</organism>
<dbReference type="CDD" id="cd24163">
    <property type="entry name" value="RWDD2_C"/>
    <property type="match status" value="1"/>
</dbReference>
<dbReference type="PANTHER" id="PTHR15955">
    <property type="entry name" value="RWD DOMAIN CONTAINING PROTEIN 2"/>
    <property type="match status" value="1"/>
</dbReference>
<evidence type="ECO:0000313" key="3">
    <source>
        <dbReference type="Proteomes" id="UP001212841"/>
    </source>
</evidence>
<dbReference type="Pfam" id="PF06544">
    <property type="entry name" value="Prp3_C"/>
    <property type="match status" value="1"/>
</dbReference>
<protein>
    <recommendedName>
        <fullName evidence="1">Small nuclear ribonucleoprotein Prp3 C-terminal domain-containing protein</fullName>
    </recommendedName>
</protein>
<gene>
    <name evidence="2" type="ORF">HK097_000744</name>
</gene>
<proteinExistence type="predicted"/>
<evidence type="ECO:0000259" key="1">
    <source>
        <dbReference type="Pfam" id="PF06544"/>
    </source>
</evidence>
<dbReference type="SUPFAM" id="SSF54495">
    <property type="entry name" value="UBC-like"/>
    <property type="match status" value="1"/>
</dbReference>
<dbReference type="InterPro" id="IPR059181">
    <property type="entry name" value="RWDD2A-B_C"/>
</dbReference>
<dbReference type="EMBL" id="JADGJD010000114">
    <property type="protein sequence ID" value="KAJ3054819.1"/>
    <property type="molecule type" value="Genomic_DNA"/>
</dbReference>
<dbReference type="Gene3D" id="3.10.110.10">
    <property type="entry name" value="Ubiquitin Conjugating Enzyme"/>
    <property type="match status" value="1"/>
</dbReference>
<dbReference type="PIRSF" id="PIRSF038021">
    <property type="entry name" value="UCP038021_RWDD2"/>
    <property type="match status" value="1"/>
</dbReference>
<dbReference type="InterPro" id="IPR017359">
    <property type="entry name" value="Phi-like"/>
</dbReference>
<feature type="domain" description="Small nuclear ribonucleoprotein Prp3 C-terminal" evidence="1">
    <location>
        <begin position="169"/>
        <end position="234"/>
    </location>
</feature>
<sequence length="309" mass="33751">MSSLSRDALEERLATLELLESMFCGEGEFVLRDTATRDRLQSFLSSPDEPNASSLPTAIDFRVTVPITIPTKDEPENLHLNCRLPLCDSTSLTISLAPTILLLREKHSQLSTLLADHLSTSASSPETDTILEAISFLQSSAPDFRTSSTSNPSSQSQSQSNTNEFLREWYYLPSLSTKSKRQDLVTYALSYSLTGFVTPGKPGILCVEGPAANIPLYISDIKTISWADIPPGHKKISAMHSERFTVDGGAGGGGKDPFKGLRKFDGMTEVTFDLHGSRGNRNSLGQLEEFLKGKGVGEAFGWLFPDLQQ</sequence>
<reference evidence="2" key="1">
    <citation type="submission" date="2020-05" db="EMBL/GenBank/DDBJ databases">
        <title>Phylogenomic resolution of chytrid fungi.</title>
        <authorList>
            <person name="Stajich J.E."/>
            <person name="Amses K."/>
            <person name="Simmons R."/>
            <person name="Seto K."/>
            <person name="Myers J."/>
            <person name="Bonds A."/>
            <person name="Quandt C.A."/>
            <person name="Barry K."/>
            <person name="Liu P."/>
            <person name="Grigoriev I."/>
            <person name="Longcore J.E."/>
            <person name="James T.Y."/>
        </authorList>
    </citation>
    <scope>NUCLEOTIDE SEQUENCE</scope>
    <source>
        <strain evidence="2">JEL0318</strain>
    </source>
</reference>
<accession>A0AAD5X3M1</accession>
<dbReference type="Proteomes" id="UP001212841">
    <property type="component" value="Unassembled WGS sequence"/>
</dbReference>
<comment type="caution">
    <text evidence="2">The sequence shown here is derived from an EMBL/GenBank/DDBJ whole genome shotgun (WGS) entry which is preliminary data.</text>
</comment>